<protein>
    <submittedName>
        <fullName evidence="5">Aldo-keto reductase diketogulonate reductase</fullName>
        <ecNumber evidence="5">4.2.1.8</ecNumber>
    </submittedName>
</protein>
<evidence type="ECO:0000313" key="6">
    <source>
        <dbReference type="Proteomes" id="UP000247459"/>
    </source>
</evidence>
<dbReference type="CDD" id="cd19138">
    <property type="entry name" value="AKR_YeaE"/>
    <property type="match status" value="1"/>
</dbReference>
<organism evidence="5 6">
    <name type="scientific">Paenibacillus illinoisensis</name>
    <dbReference type="NCBI Taxonomy" id="59845"/>
    <lineage>
        <taxon>Bacteria</taxon>
        <taxon>Bacillati</taxon>
        <taxon>Bacillota</taxon>
        <taxon>Bacilli</taxon>
        <taxon>Bacillales</taxon>
        <taxon>Paenibacillaceae</taxon>
        <taxon>Paenibacillus</taxon>
    </lineage>
</organism>
<dbReference type="Gene3D" id="3.20.20.100">
    <property type="entry name" value="NADP-dependent oxidoreductase domain"/>
    <property type="match status" value="1"/>
</dbReference>
<dbReference type="OrthoDB" id="9773828at2"/>
<dbReference type="PRINTS" id="PR00069">
    <property type="entry name" value="ALDKETRDTASE"/>
</dbReference>
<keyword evidence="5" id="KW-0456">Lyase</keyword>
<dbReference type="EC" id="4.2.1.8" evidence="5"/>
<dbReference type="InterPro" id="IPR023210">
    <property type="entry name" value="NADP_OxRdtase_dom"/>
</dbReference>
<accession>A0A2W0C5H4</accession>
<dbReference type="Proteomes" id="UP000247459">
    <property type="component" value="Unassembled WGS sequence"/>
</dbReference>
<dbReference type="PIRSF" id="PIRSF000097">
    <property type="entry name" value="AKR"/>
    <property type="match status" value="1"/>
</dbReference>
<dbReference type="GO" id="GO:0016491">
    <property type="term" value="F:oxidoreductase activity"/>
    <property type="evidence" value="ECO:0007669"/>
    <property type="project" value="InterPro"/>
</dbReference>
<dbReference type="PANTHER" id="PTHR43638">
    <property type="entry name" value="OXIDOREDUCTASE, ALDO/KETO REDUCTASE FAMILY PROTEIN"/>
    <property type="match status" value="1"/>
</dbReference>
<dbReference type="InterPro" id="IPR036812">
    <property type="entry name" value="NAD(P)_OxRdtase_dom_sf"/>
</dbReference>
<feature type="binding site" evidence="2">
    <location>
        <position position="118"/>
    </location>
    <ligand>
        <name>substrate</name>
    </ligand>
</feature>
<dbReference type="AlphaFoldDB" id="A0A2W0C5H4"/>
<feature type="domain" description="NADP-dependent oxidoreductase" evidence="4">
    <location>
        <begin position="22"/>
        <end position="275"/>
    </location>
</feature>
<evidence type="ECO:0000313" key="5">
    <source>
        <dbReference type="EMBL" id="PYY27873.1"/>
    </source>
</evidence>
<dbReference type="EMBL" id="PRLG01000021">
    <property type="protein sequence ID" value="PYY27873.1"/>
    <property type="molecule type" value="Genomic_DNA"/>
</dbReference>
<proteinExistence type="predicted"/>
<evidence type="ECO:0000256" key="3">
    <source>
        <dbReference type="PIRSR" id="PIRSR000097-3"/>
    </source>
</evidence>
<comment type="caution">
    <text evidence="5">The sequence shown here is derived from an EMBL/GenBank/DDBJ whole genome shotgun (WGS) entry which is preliminary data.</text>
</comment>
<reference evidence="5 6" key="1">
    <citation type="submission" date="2018-01" db="EMBL/GenBank/DDBJ databases">
        <title>Genome sequence of the PGP bacterium Paenibacillus illinoisensis E3.</title>
        <authorList>
            <person name="Rolli E."/>
            <person name="Marasco R."/>
            <person name="Bessem C."/>
            <person name="Michoud G."/>
            <person name="Gaiarsa S."/>
            <person name="Borin S."/>
            <person name="Daffonchio D."/>
        </authorList>
    </citation>
    <scope>NUCLEOTIDE SEQUENCE [LARGE SCALE GENOMIC DNA]</scope>
    <source>
        <strain evidence="5 6">E3</strain>
    </source>
</reference>
<feature type="active site" description="Proton donor" evidence="1">
    <location>
        <position position="60"/>
    </location>
</feature>
<dbReference type="GO" id="GO:0008927">
    <property type="term" value="F:mannonate dehydratase activity"/>
    <property type="evidence" value="ECO:0007669"/>
    <property type="project" value="UniProtKB-EC"/>
</dbReference>
<gene>
    <name evidence="5" type="ORF">PIL02S_04546</name>
</gene>
<dbReference type="PANTHER" id="PTHR43638:SF3">
    <property type="entry name" value="ALDEHYDE REDUCTASE"/>
    <property type="match status" value="1"/>
</dbReference>
<name>A0A2W0C5H4_9BACL</name>
<evidence type="ECO:0000256" key="1">
    <source>
        <dbReference type="PIRSR" id="PIRSR000097-1"/>
    </source>
</evidence>
<sequence length="289" mass="32050">MATHGEKNRTVLLRDGTSLPAIGQGTWYMGEDRSARAQEVRALRNGIELGMTVIDTAEMYAEGGAEEVTGEAIADCRDDVFLVSKVYPHHADRKQMVTACENSLRRLGTDRLDLYLLHWRGSVPLQETVQALEELQQAGKILRWGVSNLDTEDMQELWDIPAGQHCSVNQILYHAASRGIERDLLPWLRERNVPVMAYCPLAQGGRLRTELLEHPVIRSIAAERGVTTSQIALSWVIRDGDVLAIPKAVQLSHVAENAAAMDMVLTNEEVERLNEAFPAPAGKVPLDIV</sequence>
<dbReference type="Pfam" id="PF00248">
    <property type="entry name" value="Aldo_ket_red"/>
    <property type="match status" value="1"/>
</dbReference>
<dbReference type="SUPFAM" id="SSF51430">
    <property type="entry name" value="NAD(P)-linked oxidoreductase"/>
    <property type="match status" value="1"/>
</dbReference>
<dbReference type="RefSeq" id="WP_095360826.1">
    <property type="nucleotide sequence ID" value="NZ_PRLG01000021.1"/>
</dbReference>
<feature type="site" description="Lowers pKa of active site Tyr" evidence="3">
    <location>
        <position position="85"/>
    </location>
</feature>
<evidence type="ECO:0000256" key="2">
    <source>
        <dbReference type="PIRSR" id="PIRSR000097-2"/>
    </source>
</evidence>
<dbReference type="InterPro" id="IPR020471">
    <property type="entry name" value="AKR"/>
</dbReference>
<evidence type="ECO:0000259" key="4">
    <source>
        <dbReference type="Pfam" id="PF00248"/>
    </source>
</evidence>